<dbReference type="PANTHER" id="PTHR43553">
    <property type="entry name" value="HEAVY METAL TRANSPORTER"/>
    <property type="match status" value="1"/>
</dbReference>
<feature type="region of interest" description="Disordered" evidence="9">
    <location>
        <begin position="1172"/>
        <end position="1195"/>
    </location>
</feature>
<evidence type="ECO:0000313" key="12">
    <source>
        <dbReference type="Proteomes" id="UP000078560"/>
    </source>
</evidence>
<dbReference type="CDD" id="cd00267">
    <property type="entry name" value="ABC_ATPase"/>
    <property type="match status" value="1"/>
</dbReference>
<feature type="coiled-coil region" evidence="8">
    <location>
        <begin position="596"/>
        <end position="657"/>
    </location>
</feature>
<reference evidence="12" key="1">
    <citation type="submission" date="2016-05" db="EMBL/GenBank/DDBJ databases">
        <authorList>
            <person name="Naeem Raeece"/>
        </authorList>
    </citation>
    <scope>NUCLEOTIDE SEQUENCE [LARGE SCALE GENOMIC DNA]</scope>
</reference>
<feature type="domain" description="ABC transporter" evidence="10">
    <location>
        <begin position="196"/>
        <end position="577"/>
    </location>
</feature>
<evidence type="ECO:0000256" key="2">
    <source>
        <dbReference type="ARBA" id="ARBA00022448"/>
    </source>
</evidence>
<keyword evidence="6" id="KW-1278">Translocase</keyword>
<keyword evidence="5" id="KW-0067">ATP-binding</keyword>
<feature type="compositionally biased region" description="Basic residues" evidence="9">
    <location>
        <begin position="1185"/>
        <end position="1195"/>
    </location>
</feature>
<sequence>MRATSMSKESNAVVRRRHSGSGTTHQGNRRQHPSSISCKVNSRGEVTRQTTPLIPQALLAVVLKNALCSCSFLMGICRTLRLLICSKGIRIGRSSYHYLDSRHYKRFIQQNRFEFLKKYKLKDGNESWRGSNIFLGDEIDETDVEGEKKRRIVFYEKLLNAKGSEEHAILSPKYNMNIYNILDKKYSKRDDNNVLLTVNNLHYEVGSKKLIHNLSFQLHKCECIGLIGNNGCGKTSLLNLIFDNSNNSHKSITINNGMKGIISKDRKINTNQQLSKINSFTDLYKILSYMKDNSLHLSCLPEIEKKKEILYLNEKNRNKKRNDWLFKDGIFYFRQNIHLLGDNKMTVFETVLQFYEETLTKFEVLNYIEEQIDMYQVRGMFDGCTPTGKENNPDIKSSRGRSILCQENFQGKTSEKVSYTREETAFVKSHIFKQILQMYMHEKERIFEELNEIKLFFSKYVHLLNLQNFLHEKLCHLSNGYIIRVYLLLLLLSKVKILLIDEINNNMDIFNIFFIMNVFNYALKFKEVGIILASHDFFLISKLCNRIIDFNKIYYHDIDLGDITMLKKVGRGNLSRDAIGEDNEKYSNLTFFKGRYNQYINNMKTLFENRKKKKEELKRIVDNLSANIIKMKKKNKKDFMQQTLKKKEEELDMYKIAYDTLFNTDLNYQYMYYNLVFGRRRDGRSGGSGGSSDRSSGGSSDRSQHIGKREADTTLGSKRDDLSLGSSNTSDAIEEEMCMRREDTSGVASTSQGIDEEEKATEEDAKQFVYERMKDVDGEMNKNILIDMSRRISNNELVETGEKYSSSNVTLYEFKNFSFYFVNKRNNKKKYIFKNLNLSINSRENVLLLGKNGIGKSTLFKLLTNKYRLTMNGGKEKVGTDMGRSIYAYGGEEAHWELPTGDLATGEEKNYFYEGSIECNYNNVLLTYFEQNMVKNLNKENIYDHFKYIIEEEKYMPISFYENNFINSSLDSSLDNSLDSSLDNSLDSSLDSSLDNSLDNSLDSSLGNSLDNSLENSLNNYISFYYILNKIKPIYNNKIENNIKEKIKSLLKIFYIDNNSTIYKKSGGEKIHSFTAFNGFNYKDYSCRQYSLQQPKQTKQHHQIDQHRLGDDTHIGEEKQNKENYGKHLYDEYDYNVLQFLKTQLEKDKNEKKNYEQIQDVQDEIFEKRKANRKNFGGKGSSGKIKIKNWKRWKK</sequence>
<evidence type="ECO:0000259" key="10">
    <source>
        <dbReference type="PROSITE" id="PS50893"/>
    </source>
</evidence>
<evidence type="ECO:0000256" key="9">
    <source>
        <dbReference type="SAM" id="MobiDB-lite"/>
    </source>
</evidence>
<feature type="region of interest" description="Disordered" evidence="9">
    <location>
        <begin position="683"/>
        <end position="764"/>
    </location>
</feature>
<protein>
    <submittedName>
        <fullName evidence="11">ABC transporter F family member 1, putative (ABCF1)</fullName>
    </submittedName>
</protein>
<feature type="compositionally biased region" description="Polar residues" evidence="9">
    <location>
        <begin position="1"/>
        <end position="10"/>
    </location>
</feature>
<keyword evidence="7" id="KW-0472">Membrane</keyword>
<dbReference type="Gene3D" id="3.40.50.300">
    <property type="entry name" value="P-loop containing nucleotide triphosphate hydrolases"/>
    <property type="match status" value="3"/>
</dbReference>
<dbReference type="AlphaFoldDB" id="A0A1A8W5N6"/>
<evidence type="ECO:0000313" key="11">
    <source>
        <dbReference type="EMBL" id="SBS88267.1"/>
    </source>
</evidence>
<evidence type="ECO:0000256" key="4">
    <source>
        <dbReference type="ARBA" id="ARBA00022741"/>
    </source>
</evidence>
<feature type="compositionally biased region" description="Basic and acidic residues" evidence="9">
    <location>
        <begin position="702"/>
        <end position="722"/>
    </location>
</feature>
<dbReference type="GO" id="GO:0042626">
    <property type="term" value="F:ATPase-coupled transmembrane transporter activity"/>
    <property type="evidence" value="ECO:0007669"/>
    <property type="project" value="TreeGrafter"/>
</dbReference>
<evidence type="ECO:0000256" key="3">
    <source>
        <dbReference type="ARBA" id="ARBA00022475"/>
    </source>
</evidence>
<keyword evidence="8" id="KW-0175">Coiled coil</keyword>
<gene>
    <name evidence="11" type="ORF">POVCU2_0047440</name>
</gene>
<dbReference type="GO" id="GO:0043190">
    <property type="term" value="C:ATP-binding cassette (ABC) transporter complex"/>
    <property type="evidence" value="ECO:0007669"/>
    <property type="project" value="TreeGrafter"/>
</dbReference>
<dbReference type="EMBL" id="FLQU01000621">
    <property type="protein sequence ID" value="SBS88267.1"/>
    <property type="molecule type" value="Genomic_DNA"/>
</dbReference>
<evidence type="ECO:0000256" key="1">
    <source>
        <dbReference type="ARBA" id="ARBA00004202"/>
    </source>
</evidence>
<feature type="compositionally biased region" description="Low complexity" evidence="9">
    <location>
        <begin position="691"/>
        <end position="701"/>
    </location>
</feature>
<dbReference type="PANTHER" id="PTHR43553:SF27">
    <property type="entry name" value="ENERGY-COUPLING FACTOR TRANSPORTER ATP-BINDING PROTEIN ECFA2"/>
    <property type="match status" value="1"/>
</dbReference>
<keyword evidence="3" id="KW-1003">Cell membrane</keyword>
<organism evidence="11 12">
    <name type="scientific">Plasmodium ovale curtisi</name>
    <dbReference type="NCBI Taxonomy" id="864141"/>
    <lineage>
        <taxon>Eukaryota</taxon>
        <taxon>Sar</taxon>
        <taxon>Alveolata</taxon>
        <taxon>Apicomplexa</taxon>
        <taxon>Aconoidasida</taxon>
        <taxon>Haemosporida</taxon>
        <taxon>Plasmodiidae</taxon>
        <taxon>Plasmodium</taxon>
        <taxon>Plasmodium (Plasmodium)</taxon>
    </lineage>
</organism>
<dbReference type="Proteomes" id="UP000078560">
    <property type="component" value="Unassembled WGS sequence"/>
</dbReference>
<dbReference type="GO" id="GO:0005524">
    <property type="term" value="F:ATP binding"/>
    <property type="evidence" value="ECO:0007669"/>
    <property type="project" value="UniProtKB-KW"/>
</dbReference>
<proteinExistence type="predicted"/>
<dbReference type="InterPro" id="IPR003439">
    <property type="entry name" value="ABC_transporter-like_ATP-bd"/>
</dbReference>
<dbReference type="Pfam" id="PF00005">
    <property type="entry name" value="ABC_tran"/>
    <property type="match status" value="2"/>
</dbReference>
<evidence type="ECO:0000256" key="8">
    <source>
        <dbReference type="SAM" id="Coils"/>
    </source>
</evidence>
<evidence type="ECO:0000256" key="7">
    <source>
        <dbReference type="ARBA" id="ARBA00023136"/>
    </source>
</evidence>
<dbReference type="InterPro" id="IPR050095">
    <property type="entry name" value="ECF_ABC_transporter_ATP-bd"/>
</dbReference>
<dbReference type="InterPro" id="IPR003593">
    <property type="entry name" value="AAA+_ATPase"/>
</dbReference>
<dbReference type="InterPro" id="IPR027417">
    <property type="entry name" value="P-loop_NTPase"/>
</dbReference>
<evidence type="ECO:0000256" key="6">
    <source>
        <dbReference type="ARBA" id="ARBA00022967"/>
    </source>
</evidence>
<comment type="subcellular location">
    <subcellularLocation>
        <location evidence="1">Cell membrane</location>
        <topology evidence="1">Peripheral membrane protein</topology>
    </subcellularLocation>
</comment>
<feature type="region of interest" description="Disordered" evidence="9">
    <location>
        <begin position="1"/>
        <end position="43"/>
    </location>
</feature>
<name>A0A1A8W5N6_PLAOA</name>
<dbReference type="SMART" id="SM00382">
    <property type="entry name" value="AAA"/>
    <property type="match status" value="2"/>
</dbReference>
<dbReference type="SUPFAM" id="SSF52540">
    <property type="entry name" value="P-loop containing nucleoside triphosphate hydrolases"/>
    <property type="match status" value="3"/>
</dbReference>
<accession>A0A1A8W5N6</accession>
<keyword evidence="4" id="KW-0547">Nucleotide-binding</keyword>
<dbReference type="PROSITE" id="PS50893">
    <property type="entry name" value="ABC_TRANSPORTER_2"/>
    <property type="match status" value="1"/>
</dbReference>
<dbReference type="GO" id="GO:0016887">
    <property type="term" value="F:ATP hydrolysis activity"/>
    <property type="evidence" value="ECO:0007669"/>
    <property type="project" value="InterPro"/>
</dbReference>
<evidence type="ECO:0000256" key="5">
    <source>
        <dbReference type="ARBA" id="ARBA00022840"/>
    </source>
</evidence>
<keyword evidence="2" id="KW-0813">Transport</keyword>